<feature type="non-terminal residue" evidence="1">
    <location>
        <position position="1"/>
    </location>
</feature>
<sequence length="292" mass="31356">FRKCDRCSRLKKACLELPQHSIRAWNTLVLSYEHLRDVGPDNHHEHNEWEQACRRWITDVEATERGLSKRGGTRKPKGDEIQLLQVDATNRLAAAVEGILDVLRAQAGYEPLGELDALTVPAPRHGQESSFSYPDNHNRGDDVDEGGGGSSGGGDSGEEDDLSSDFASSPSVEPTPTPVSQGRGRPRKQAPGAATTPTKPGRLASKPKPPSKRSSLLRRKPKSPAGSTGVAQIVPRAKRKLRSAGRAKGVGSADLTMSGGLGPPGVEQEDGMTDSSEDDLVQPTPTPKRSRR</sequence>
<protein>
    <submittedName>
        <fullName evidence="1">Uncharacterized protein</fullName>
    </submittedName>
</protein>
<name>A0ACB6RN01_9PLEO</name>
<proteinExistence type="predicted"/>
<gene>
    <name evidence="1" type="ORF">BU25DRAFT_463045</name>
</gene>
<keyword evidence="2" id="KW-1185">Reference proteome</keyword>
<organism evidence="1 2">
    <name type="scientific">Macroventuria anomochaeta</name>
    <dbReference type="NCBI Taxonomy" id="301207"/>
    <lineage>
        <taxon>Eukaryota</taxon>
        <taxon>Fungi</taxon>
        <taxon>Dikarya</taxon>
        <taxon>Ascomycota</taxon>
        <taxon>Pezizomycotina</taxon>
        <taxon>Dothideomycetes</taxon>
        <taxon>Pleosporomycetidae</taxon>
        <taxon>Pleosporales</taxon>
        <taxon>Pleosporineae</taxon>
        <taxon>Didymellaceae</taxon>
        <taxon>Macroventuria</taxon>
    </lineage>
</organism>
<dbReference type="Proteomes" id="UP000799754">
    <property type="component" value="Unassembled WGS sequence"/>
</dbReference>
<evidence type="ECO:0000313" key="2">
    <source>
        <dbReference type="Proteomes" id="UP000799754"/>
    </source>
</evidence>
<reference evidence="1" key="1">
    <citation type="journal article" date="2020" name="Stud. Mycol.">
        <title>101 Dothideomycetes genomes: a test case for predicting lifestyles and emergence of pathogens.</title>
        <authorList>
            <person name="Haridas S."/>
            <person name="Albert R."/>
            <person name="Binder M."/>
            <person name="Bloem J."/>
            <person name="Labutti K."/>
            <person name="Salamov A."/>
            <person name="Andreopoulos B."/>
            <person name="Baker S."/>
            <person name="Barry K."/>
            <person name="Bills G."/>
            <person name="Bluhm B."/>
            <person name="Cannon C."/>
            <person name="Castanera R."/>
            <person name="Culley D."/>
            <person name="Daum C."/>
            <person name="Ezra D."/>
            <person name="Gonzalez J."/>
            <person name="Henrissat B."/>
            <person name="Kuo A."/>
            <person name="Liang C."/>
            <person name="Lipzen A."/>
            <person name="Lutzoni F."/>
            <person name="Magnuson J."/>
            <person name="Mondo S."/>
            <person name="Nolan M."/>
            <person name="Ohm R."/>
            <person name="Pangilinan J."/>
            <person name="Park H.-J."/>
            <person name="Ramirez L."/>
            <person name="Alfaro M."/>
            <person name="Sun H."/>
            <person name="Tritt A."/>
            <person name="Yoshinaga Y."/>
            <person name="Zwiers L.-H."/>
            <person name="Turgeon B."/>
            <person name="Goodwin S."/>
            <person name="Spatafora J."/>
            <person name="Crous P."/>
            <person name="Grigoriev I."/>
        </authorList>
    </citation>
    <scope>NUCLEOTIDE SEQUENCE</scope>
    <source>
        <strain evidence="1">CBS 525.71</strain>
    </source>
</reference>
<evidence type="ECO:0000313" key="1">
    <source>
        <dbReference type="EMBL" id="KAF2622299.1"/>
    </source>
</evidence>
<dbReference type="EMBL" id="MU006746">
    <property type="protein sequence ID" value="KAF2622299.1"/>
    <property type="molecule type" value="Genomic_DNA"/>
</dbReference>
<accession>A0ACB6RN01</accession>
<comment type="caution">
    <text evidence="1">The sequence shown here is derived from an EMBL/GenBank/DDBJ whole genome shotgun (WGS) entry which is preliminary data.</text>
</comment>